<dbReference type="InterPro" id="IPR017896">
    <property type="entry name" value="4Fe4S_Fe-S-bd"/>
</dbReference>
<feature type="domain" description="4Fe-4S ferredoxin-type" evidence="9">
    <location>
        <begin position="553"/>
        <end position="582"/>
    </location>
</feature>
<dbReference type="PROSITE" id="PS51379">
    <property type="entry name" value="4FE4S_FER_2"/>
    <property type="match status" value="4"/>
</dbReference>
<evidence type="ECO:0000256" key="7">
    <source>
        <dbReference type="ARBA" id="ARBA00023004"/>
    </source>
</evidence>
<dbReference type="InterPro" id="IPR036188">
    <property type="entry name" value="FAD/NAD-bd_sf"/>
</dbReference>
<dbReference type="InterPro" id="IPR039650">
    <property type="entry name" value="HdrA-like"/>
</dbReference>
<keyword evidence="3" id="KW-0004">4Fe-4S</keyword>
<evidence type="ECO:0000313" key="11">
    <source>
        <dbReference type="Proteomes" id="UP000315525"/>
    </source>
</evidence>
<keyword evidence="8" id="KW-0411">Iron-sulfur</keyword>
<evidence type="ECO:0000256" key="8">
    <source>
        <dbReference type="ARBA" id="ARBA00023014"/>
    </source>
</evidence>
<evidence type="ECO:0000256" key="6">
    <source>
        <dbReference type="ARBA" id="ARBA00023002"/>
    </source>
</evidence>
<dbReference type="PRINTS" id="PR00411">
    <property type="entry name" value="PNDRDTASEI"/>
</dbReference>
<dbReference type="SUPFAM" id="SSF46548">
    <property type="entry name" value="alpha-helical ferredoxin"/>
    <property type="match status" value="1"/>
</dbReference>
<dbReference type="GO" id="GO:0046872">
    <property type="term" value="F:metal ion binding"/>
    <property type="evidence" value="ECO:0007669"/>
    <property type="project" value="UniProtKB-KW"/>
</dbReference>
<dbReference type="SUPFAM" id="SSF54862">
    <property type="entry name" value="4Fe-4S ferredoxins"/>
    <property type="match status" value="1"/>
</dbReference>
<keyword evidence="7" id="KW-0408">Iron</keyword>
<keyword evidence="5" id="KW-0274">FAD</keyword>
<dbReference type="InterPro" id="IPR017900">
    <property type="entry name" value="4Fe4S_Fe_S_CS"/>
</dbReference>
<name>A0A523UU40_UNCT6</name>
<dbReference type="PANTHER" id="PTHR43498:SF1">
    <property type="entry name" value="COB--COM HETERODISULFIDE REDUCTASE IRON-SULFUR SUBUNIT A"/>
    <property type="match status" value="1"/>
</dbReference>
<feature type="domain" description="4Fe-4S ferredoxin-type" evidence="9">
    <location>
        <begin position="212"/>
        <end position="242"/>
    </location>
</feature>
<reference evidence="10 11" key="1">
    <citation type="submission" date="2019-03" db="EMBL/GenBank/DDBJ databases">
        <title>Metabolic potential of uncultured bacteria and archaea associated with petroleum seepage in deep-sea sediments.</title>
        <authorList>
            <person name="Dong X."/>
            <person name="Hubert C."/>
        </authorList>
    </citation>
    <scope>NUCLEOTIDE SEQUENCE [LARGE SCALE GENOMIC DNA]</scope>
    <source>
        <strain evidence="10">E44_bin18</strain>
    </source>
</reference>
<dbReference type="GO" id="GO:0051539">
    <property type="term" value="F:4 iron, 4 sulfur cluster binding"/>
    <property type="evidence" value="ECO:0007669"/>
    <property type="project" value="UniProtKB-KW"/>
</dbReference>
<dbReference type="Pfam" id="PF02662">
    <property type="entry name" value="FlpD"/>
    <property type="match status" value="1"/>
</dbReference>
<gene>
    <name evidence="10" type="ORF">E3J62_05775</name>
</gene>
<dbReference type="InterPro" id="IPR003813">
    <property type="entry name" value="MvhD/FlpD"/>
</dbReference>
<keyword evidence="4" id="KW-0479">Metal-binding</keyword>
<dbReference type="PANTHER" id="PTHR43498">
    <property type="entry name" value="FERREDOXIN:COB-COM HETERODISULFIDE REDUCTASE SUBUNIT A"/>
    <property type="match status" value="1"/>
</dbReference>
<dbReference type="Pfam" id="PF12831">
    <property type="entry name" value="FAD_oxidored"/>
    <property type="match status" value="1"/>
</dbReference>
<keyword evidence="6" id="KW-0560">Oxidoreductase</keyword>
<comment type="cofactor">
    <cofactor evidence="1">
        <name>FAD</name>
        <dbReference type="ChEBI" id="CHEBI:57692"/>
    </cofactor>
</comment>
<dbReference type="PRINTS" id="PR00368">
    <property type="entry name" value="FADPNR"/>
</dbReference>
<evidence type="ECO:0000313" key="10">
    <source>
        <dbReference type="EMBL" id="TET46044.1"/>
    </source>
</evidence>
<evidence type="ECO:0000256" key="1">
    <source>
        <dbReference type="ARBA" id="ARBA00001974"/>
    </source>
</evidence>
<sequence length="719" mass="79427">MKDQMLLFLCDCRGEIDLPKDLNLGKQLPTFKHSYLCSPEGIKYIEEMIQKHGARDIIVAGCTPRIADTFFKKYDAEIVNIREQAAYVGHGDEKMKALIRAAIEKKKTSKGRFKREIDIASRDVLIIGAGIAGLEAARRCADSGLGVYLIEKEQFIGGMVGKLDRVYPEGTPVSHTLNRIIFDTVGRNNVTVMTGAELQGVEGNIGNYTIKLKVKPNPIAKCNLCGECVDVCPITVQDNGIERKAIYFEPTYPNTYAIDWSSCDRCGKCTEICKDINLDVKEKDIELKVGAIIVATGLEPFDASKITAYGYGRYKNVYTALEYERKLVRGELKPKSVVIINCAGSRDEHYLPYCSRVCCFIGMKEAKLTKDVSPDTEVYLTYIDMRTYGVFESLYSSLRDSGVNLIRGRPSEITERDGKLMVHTEDMVLDELLKIETDCVVLSTGYVPSKEVLKKLRLPVEDEFPMNYVCSTLSIDANPHGIFLAGCSSYPKDVTRTLISADYIAGNLVSMFTKQSIEVTNPVSEINNDMCSGKNCGICAWVCPYSAIMEEDGEYRIDPSLCRGCGICSATCPSGANQLEVSTDIELLAQVDGILSDGKDKILALLCENCAYQAADNIPYERLTYPENVMIVRVPCTGRVGSQVLLNAFRAGAKGVLVAGCCLGSCHFITGNIKAQNRVLVTKRLVQSLGIDPGKLRIEWVGQKEPRKLVSILNEMTEA</sequence>
<keyword evidence="5" id="KW-0285">Flavoprotein</keyword>
<dbReference type="GO" id="GO:0016491">
    <property type="term" value="F:oxidoreductase activity"/>
    <property type="evidence" value="ECO:0007669"/>
    <property type="project" value="UniProtKB-KW"/>
</dbReference>
<accession>A0A523UU40</accession>
<dbReference type="SUPFAM" id="SSF51905">
    <property type="entry name" value="FAD/NAD(P)-binding domain"/>
    <property type="match status" value="1"/>
</dbReference>
<proteinExistence type="inferred from homology"/>
<dbReference type="Pfam" id="PF00037">
    <property type="entry name" value="Fer4"/>
    <property type="match status" value="1"/>
</dbReference>
<evidence type="ECO:0000256" key="3">
    <source>
        <dbReference type="ARBA" id="ARBA00022485"/>
    </source>
</evidence>
<dbReference type="AlphaFoldDB" id="A0A523UU40"/>
<dbReference type="EMBL" id="SOJN01000070">
    <property type="protein sequence ID" value="TET46044.1"/>
    <property type="molecule type" value="Genomic_DNA"/>
</dbReference>
<evidence type="ECO:0000259" key="9">
    <source>
        <dbReference type="PROSITE" id="PS51379"/>
    </source>
</evidence>
<evidence type="ECO:0000256" key="4">
    <source>
        <dbReference type="ARBA" id="ARBA00022723"/>
    </source>
</evidence>
<dbReference type="Gene3D" id="3.30.70.20">
    <property type="match status" value="2"/>
</dbReference>
<feature type="domain" description="4Fe-4S ferredoxin-type" evidence="9">
    <location>
        <begin position="522"/>
        <end position="552"/>
    </location>
</feature>
<evidence type="ECO:0000256" key="5">
    <source>
        <dbReference type="ARBA" id="ARBA00022827"/>
    </source>
</evidence>
<comment type="similarity">
    <text evidence="2">Belongs to the HdrA family.</text>
</comment>
<comment type="caution">
    <text evidence="10">The sequence shown here is derived from an EMBL/GenBank/DDBJ whole genome shotgun (WGS) entry which is preliminary data.</text>
</comment>
<organism evidence="10 11">
    <name type="scientific">candidate division TA06 bacterium</name>
    <dbReference type="NCBI Taxonomy" id="2250710"/>
    <lineage>
        <taxon>Bacteria</taxon>
        <taxon>Bacteria division TA06</taxon>
    </lineage>
</organism>
<dbReference type="Proteomes" id="UP000315525">
    <property type="component" value="Unassembled WGS sequence"/>
</dbReference>
<dbReference type="Gene3D" id="3.40.50.720">
    <property type="entry name" value="NAD(P)-binding Rossmann-like Domain"/>
    <property type="match status" value="1"/>
</dbReference>
<protein>
    <submittedName>
        <fullName evidence="10">Hydrogenase iron-sulfur subunit</fullName>
    </submittedName>
</protein>
<feature type="domain" description="4Fe-4S ferredoxin-type" evidence="9">
    <location>
        <begin position="254"/>
        <end position="283"/>
    </location>
</feature>
<evidence type="ECO:0000256" key="2">
    <source>
        <dbReference type="ARBA" id="ARBA00006561"/>
    </source>
</evidence>
<dbReference type="PROSITE" id="PS00198">
    <property type="entry name" value="4FE4S_FER_1"/>
    <property type="match status" value="2"/>
</dbReference>